<organism evidence="1 2">
    <name type="scientific">Ignisphaera aggregans (strain DSM 17230 / JCM 13409 / AQ1.S1)</name>
    <dbReference type="NCBI Taxonomy" id="583356"/>
    <lineage>
        <taxon>Archaea</taxon>
        <taxon>Thermoproteota</taxon>
        <taxon>Thermoprotei</taxon>
        <taxon>Desulfurococcales</taxon>
        <taxon>Desulfurococcaceae</taxon>
        <taxon>Ignisphaera</taxon>
    </lineage>
</organism>
<gene>
    <name evidence="1" type="ordered locus">Igag_0651</name>
</gene>
<dbReference type="InterPro" id="IPR043519">
    <property type="entry name" value="NT_sf"/>
</dbReference>
<proteinExistence type="predicted"/>
<dbReference type="AlphaFoldDB" id="E0SST3"/>
<evidence type="ECO:0000313" key="2">
    <source>
        <dbReference type="Proteomes" id="UP000001304"/>
    </source>
</evidence>
<evidence type="ECO:0000313" key="1">
    <source>
        <dbReference type="EMBL" id="ADM27483.1"/>
    </source>
</evidence>
<dbReference type="Proteomes" id="UP000001304">
    <property type="component" value="Chromosome"/>
</dbReference>
<dbReference type="SUPFAM" id="SSF81301">
    <property type="entry name" value="Nucleotidyltransferase"/>
    <property type="match status" value="1"/>
</dbReference>
<dbReference type="STRING" id="583356.Igag_0651"/>
<reference evidence="1 2" key="1">
    <citation type="journal article" date="2010" name="Stand. Genomic Sci.">
        <title>Complete genome sequence of Ignisphaera aggregans type strain (AQ1.S1).</title>
        <authorList>
            <person name="Goker M."/>
            <person name="Held B."/>
            <person name="Lapidus A."/>
            <person name="Nolan M."/>
            <person name="Spring S."/>
            <person name="Yasawong M."/>
            <person name="Lucas S."/>
            <person name="Glavina Del Rio T."/>
            <person name="Tice H."/>
            <person name="Cheng J.F."/>
            <person name="Goodwin L."/>
            <person name="Tapia R."/>
            <person name="Pitluck S."/>
            <person name="Liolios K."/>
            <person name="Ivanova N."/>
            <person name="Mavromatis K."/>
            <person name="Mikhailova N."/>
            <person name="Pati A."/>
            <person name="Chen A."/>
            <person name="Palaniappan K."/>
            <person name="Brambilla E."/>
            <person name="Land M."/>
            <person name="Hauser L."/>
            <person name="Chang Y.J."/>
            <person name="Jeffries C.D."/>
            <person name="Brettin T."/>
            <person name="Detter J.C."/>
            <person name="Han C."/>
            <person name="Rohde M."/>
            <person name="Sikorski J."/>
            <person name="Woyke T."/>
            <person name="Bristow J."/>
            <person name="Eisen J.A."/>
            <person name="Markowitz V."/>
            <person name="Hugenholtz P."/>
            <person name="Kyrpides N.C."/>
            <person name="Klenk H.P."/>
        </authorList>
    </citation>
    <scope>NUCLEOTIDE SEQUENCE [LARGE SCALE GENOMIC DNA]</scope>
    <source>
        <strain evidence="2">DSM 17230 / JCM 13409 / AQ1.S1</strain>
    </source>
</reference>
<protein>
    <recommendedName>
        <fullName evidence="3">Nucleotidyl transferase AbiEii/AbiGii toxin family protein</fullName>
    </recommendedName>
</protein>
<sequence length="211" mass="25172">MGRGEGFKIEIVDEILREFYDRILPVVSSEFDETRRYLRFFAWLNTWLERRGFGRIIVTGGFAVEVYTGRAYRTMDIDIVVEGVEAIRIIEEFLRRIAERIGRGYLPYIEAISTKSIDIVSTIYDREMKPVKLMINSEYIYLEPPEELIIRYLAAWKFWGSTEDRDKAIWLYYIWRDRIDIDYIARKTMHENTYDKFIELQNIVSSTSKGI</sequence>
<dbReference type="EMBL" id="CP002098">
    <property type="protein sequence ID" value="ADM27483.1"/>
    <property type="molecule type" value="Genomic_DNA"/>
</dbReference>
<evidence type="ECO:0008006" key="3">
    <source>
        <dbReference type="Google" id="ProtNLM"/>
    </source>
</evidence>
<name>E0SST3_IGNAA</name>
<dbReference type="HOGENOM" id="CLU_106322_0_0_2"/>
<dbReference type="BioCyc" id="IAGG583356:GHAH-649-MONOMER"/>
<accession>E0SST3</accession>
<dbReference type="KEGG" id="iag:Igag_0651"/>
<keyword evidence="2" id="KW-1185">Reference proteome</keyword>